<dbReference type="InterPro" id="IPR036163">
    <property type="entry name" value="HMA_dom_sf"/>
</dbReference>
<dbReference type="GO" id="GO:0009626">
    <property type="term" value="P:plant-type hypersensitive response"/>
    <property type="evidence" value="ECO:0007669"/>
    <property type="project" value="UniProtKB-KW"/>
</dbReference>
<dbReference type="OrthoDB" id="692882at2759"/>
<gene>
    <name evidence="4" type="ORF">Acr_17g0006140</name>
</gene>
<dbReference type="PANTHER" id="PTHR46932">
    <property type="entry name" value="HEAVY METAL-ASSOCIATED ISOPRENYLATED PLANT PROTEIN 47"/>
    <property type="match status" value="1"/>
</dbReference>
<organism evidence="4 5">
    <name type="scientific">Actinidia rufa</name>
    <dbReference type="NCBI Taxonomy" id="165716"/>
    <lineage>
        <taxon>Eukaryota</taxon>
        <taxon>Viridiplantae</taxon>
        <taxon>Streptophyta</taxon>
        <taxon>Embryophyta</taxon>
        <taxon>Tracheophyta</taxon>
        <taxon>Spermatophyta</taxon>
        <taxon>Magnoliopsida</taxon>
        <taxon>eudicotyledons</taxon>
        <taxon>Gunneridae</taxon>
        <taxon>Pentapetalae</taxon>
        <taxon>asterids</taxon>
        <taxon>Ericales</taxon>
        <taxon>Actinidiaceae</taxon>
        <taxon>Actinidia</taxon>
    </lineage>
</organism>
<dbReference type="InterPro" id="IPR042885">
    <property type="entry name" value="HIPP47/16"/>
</dbReference>
<proteinExistence type="predicted"/>
<evidence type="ECO:0000256" key="2">
    <source>
        <dbReference type="SAM" id="MobiDB-lite"/>
    </source>
</evidence>
<dbReference type="PANTHER" id="PTHR46932:SF12">
    <property type="entry name" value="HEAVY METAL-ASSOCIATED ISOPRENYLATED PLANT PROTEIN 47"/>
    <property type="match status" value="1"/>
</dbReference>
<dbReference type="AlphaFoldDB" id="A0A7J0G2N8"/>
<reference evidence="4 5" key="1">
    <citation type="submission" date="2019-07" db="EMBL/GenBank/DDBJ databases">
        <title>De Novo Assembly of kiwifruit Actinidia rufa.</title>
        <authorList>
            <person name="Sugita-Konishi S."/>
            <person name="Sato K."/>
            <person name="Mori E."/>
            <person name="Abe Y."/>
            <person name="Kisaki G."/>
            <person name="Hamano K."/>
            <person name="Suezawa K."/>
            <person name="Otani M."/>
            <person name="Fukuda T."/>
            <person name="Manabe T."/>
            <person name="Gomi K."/>
            <person name="Tabuchi M."/>
            <person name="Akimitsu K."/>
            <person name="Kataoka I."/>
        </authorList>
    </citation>
    <scope>NUCLEOTIDE SEQUENCE [LARGE SCALE GENOMIC DNA]</scope>
    <source>
        <strain evidence="5">cv. Fuchu</strain>
    </source>
</reference>
<evidence type="ECO:0000313" key="4">
    <source>
        <dbReference type="EMBL" id="GFZ05042.1"/>
    </source>
</evidence>
<comment type="caution">
    <text evidence="4">The sequence shown here is derived from an EMBL/GenBank/DDBJ whole genome shotgun (WGS) entry which is preliminary data.</text>
</comment>
<feature type="domain" description="HMA" evidence="3">
    <location>
        <begin position="2"/>
        <end position="71"/>
    </location>
</feature>
<dbReference type="Proteomes" id="UP000585474">
    <property type="component" value="Unassembled WGS sequence"/>
</dbReference>
<sequence length="121" mass="13311">MKQKIVIEVQMKCEKCRSKALMTVATVPGVISVALEGEDRDRVVVTGEKVDATALTQSLRKEVGFASLESVEEVENKIDGDGEGVSSPPKPTPLMANENQQQWMQIYEMVYDPNPPSCTIL</sequence>
<dbReference type="EMBL" id="BJWL01000017">
    <property type="protein sequence ID" value="GFZ05042.1"/>
    <property type="molecule type" value="Genomic_DNA"/>
</dbReference>
<protein>
    <submittedName>
        <fullName evidence="4">Copper transport protein family</fullName>
    </submittedName>
</protein>
<dbReference type="InterPro" id="IPR006121">
    <property type="entry name" value="HMA_dom"/>
</dbReference>
<comment type="subcellular location">
    <subcellularLocation>
        <location evidence="1">Membrane</location>
        <topology evidence="1">Peripheral membrane protein</topology>
    </subcellularLocation>
</comment>
<accession>A0A7J0G2N8</accession>
<feature type="region of interest" description="Disordered" evidence="2">
    <location>
        <begin position="76"/>
        <end position="95"/>
    </location>
</feature>
<evidence type="ECO:0000259" key="3">
    <source>
        <dbReference type="PROSITE" id="PS50846"/>
    </source>
</evidence>
<dbReference type="GO" id="GO:0046872">
    <property type="term" value="F:metal ion binding"/>
    <property type="evidence" value="ECO:0007669"/>
    <property type="project" value="InterPro"/>
</dbReference>
<dbReference type="Gene3D" id="3.30.70.100">
    <property type="match status" value="1"/>
</dbReference>
<dbReference type="GO" id="GO:0016020">
    <property type="term" value="C:membrane"/>
    <property type="evidence" value="ECO:0007669"/>
    <property type="project" value="UniProtKB-SubCell"/>
</dbReference>
<dbReference type="SUPFAM" id="SSF55008">
    <property type="entry name" value="HMA, heavy metal-associated domain"/>
    <property type="match status" value="1"/>
</dbReference>
<evidence type="ECO:0000313" key="5">
    <source>
        <dbReference type="Proteomes" id="UP000585474"/>
    </source>
</evidence>
<name>A0A7J0G2N8_9ERIC</name>
<keyword evidence="5" id="KW-1185">Reference proteome</keyword>
<dbReference type="PROSITE" id="PS50846">
    <property type="entry name" value="HMA_2"/>
    <property type="match status" value="1"/>
</dbReference>
<dbReference type="Pfam" id="PF00403">
    <property type="entry name" value="HMA"/>
    <property type="match status" value="1"/>
</dbReference>
<evidence type="ECO:0000256" key="1">
    <source>
        <dbReference type="ARBA" id="ARBA00004170"/>
    </source>
</evidence>